<sequence length="441" mass="50536">MKRLFLFIGCLSLGLYTASCDKYLDIEPEGKIIPKSTDDYRKLITTAYFAYPRHKALTTIRTDEVQVPVMDNSDFAEIRDVFVYNDQSPSDGTREYGYQDLYKVIFYANQTINDGTGTMQTGDTKEQLLGEAHALRAMAYFDLVNFFAKPYDPATAATEPGIVILNEVDLDNKRPKSTVAEVYNQIHADIDAAKSKLKVTTYDAGMNYRFSKLALFALEARVNLYQKKFEAAIVSAESALAIKNTLQNLNADTKESVAHFKSVESIMNLEDVFKTSYKSFVFASEELKTSYDQTNDLRYTSSFDDLNGNLVLVKTGNGDTKISFRTAELYFIKAEAYIFLNQLDQATATLEPIIENRYKAEAVTARVEQLKSFDQTAYKKYILEERFREFAFEGQRWFDLRRLDQKKIVHKLGNEEFTLQQNDPRYTLPFPRKARENNPNL</sequence>
<reference evidence="8 9" key="1">
    <citation type="submission" date="2018-06" db="EMBL/GenBank/DDBJ databases">
        <authorList>
            <consortium name="Pathogen Informatics"/>
            <person name="Doyle S."/>
        </authorList>
    </citation>
    <scope>NUCLEOTIDE SEQUENCE [LARGE SCALE GENOMIC DNA]</scope>
    <source>
        <strain evidence="8 9">NCTC11179</strain>
    </source>
</reference>
<comment type="similarity">
    <text evidence="2">Belongs to the SusD family.</text>
</comment>
<dbReference type="RefSeq" id="WP_115091558.1">
    <property type="nucleotide sequence ID" value="NZ_CP068107.1"/>
</dbReference>
<keyword evidence="5" id="KW-0998">Cell outer membrane</keyword>
<feature type="domain" description="SusD-like N-terminal" evidence="7">
    <location>
        <begin position="22"/>
        <end position="224"/>
    </location>
</feature>
<feature type="domain" description="RagB/SusD" evidence="6">
    <location>
        <begin position="316"/>
        <end position="426"/>
    </location>
</feature>
<evidence type="ECO:0000259" key="7">
    <source>
        <dbReference type="Pfam" id="PF14322"/>
    </source>
</evidence>
<organism evidence="8 9">
    <name type="scientific">Myroides odoratus</name>
    <name type="common">Flavobacterium odoratum</name>
    <dbReference type="NCBI Taxonomy" id="256"/>
    <lineage>
        <taxon>Bacteria</taxon>
        <taxon>Pseudomonadati</taxon>
        <taxon>Bacteroidota</taxon>
        <taxon>Flavobacteriia</taxon>
        <taxon>Flavobacteriales</taxon>
        <taxon>Flavobacteriaceae</taxon>
        <taxon>Myroides</taxon>
    </lineage>
</organism>
<evidence type="ECO:0000256" key="5">
    <source>
        <dbReference type="ARBA" id="ARBA00023237"/>
    </source>
</evidence>
<evidence type="ECO:0000259" key="6">
    <source>
        <dbReference type="Pfam" id="PF07980"/>
    </source>
</evidence>
<dbReference type="Pfam" id="PF07980">
    <property type="entry name" value="SusD_RagB"/>
    <property type="match status" value="1"/>
</dbReference>
<keyword evidence="4" id="KW-0472">Membrane</keyword>
<dbReference type="InterPro" id="IPR033985">
    <property type="entry name" value="SusD-like_N"/>
</dbReference>
<evidence type="ECO:0000313" key="9">
    <source>
        <dbReference type="Proteomes" id="UP000255024"/>
    </source>
</evidence>
<dbReference type="AlphaFoldDB" id="A0A378RQU4"/>
<protein>
    <submittedName>
        <fullName evidence="8">SusD family</fullName>
    </submittedName>
</protein>
<dbReference type="InterPro" id="IPR012944">
    <property type="entry name" value="SusD_RagB_dom"/>
</dbReference>
<dbReference type="Proteomes" id="UP000255024">
    <property type="component" value="Unassembled WGS sequence"/>
</dbReference>
<name>A0A378RQU4_MYROD</name>
<dbReference type="Gene3D" id="1.25.40.390">
    <property type="match status" value="1"/>
</dbReference>
<accession>A0A378RQU4</accession>
<evidence type="ECO:0000313" key="8">
    <source>
        <dbReference type="EMBL" id="STZ28651.1"/>
    </source>
</evidence>
<keyword evidence="9" id="KW-1185">Reference proteome</keyword>
<dbReference type="Pfam" id="PF14322">
    <property type="entry name" value="SusD-like_3"/>
    <property type="match status" value="1"/>
</dbReference>
<keyword evidence="3" id="KW-0732">Signal</keyword>
<evidence type="ECO:0000256" key="3">
    <source>
        <dbReference type="ARBA" id="ARBA00022729"/>
    </source>
</evidence>
<evidence type="ECO:0000256" key="4">
    <source>
        <dbReference type="ARBA" id="ARBA00023136"/>
    </source>
</evidence>
<dbReference type="GO" id="GO:0009279">
    <property type="term" value="C:cell outer membrane"/>
    <property type="evidence" value="ECO:0007669"/>
    <property type="project" value="UniProtKB-SubCell"/>
</dbReference>
<dbReference type="InterPro" id="IPR011990">
    <property type="entry name" value="TPR-like_helical_dom_sf"/>
</dbReference>
<evidence type="ECO:0000256" key="1">
    <source>
        <dbReference type="ARBA" id="ARBA00004442"/>
    </source>
</evidence>
<comment type="subcellular location">
    <subcellularLocation>
        <location evidence="1">Cell outer membrane</location>
    </subcellularLocation>
</comment>
<proteinExistence type="inferred from homology"/>
<dbReference type="EMBL" id="UGQL01000001">
    <property type="protein sequence ID" value="STZ28651.1"/>
    <property type="molecule type" value="Genomic_DNA"/>
</dbReference>
<evidence type="ECO:0000256" key="2">
    <source>
        <dbReference type="ARBA" id="ARBA00006275"/>
    </source>
</evidence>
<gene>
    <name evidence="8" type="ORF">NCTC11179_02213</name>
</gene>
<dbReference type="SUPFAM" id="SSF48452">
    <property type="entry name" value="TPR-like"/>
    <property type="match status" value="1"/>
</dbReference>